<accession>A0A840Q8E1</accession>
<dbReference type="PANTHER" id="PTHR10578">
    <property type="entry name" value="S -2-HYDROXY-ACID OXIDASE-RELATED"/>
    <property type="match status" value="1"/>
</dbReference>
<dbReference type="InterPro" id="IPR000262">
    <property type="entry name" value="FMN-dep_DH"/>
</dbReference>
<dbReference type="Gene3D" id="3.20.20.70">
    <property type="entry name" value="Aldolase class I"/>
    <property type="match status" value="1"/>
</dbReference>
<evidence type="ECO:0000256" key="6">
    <source>
        <dbReference type="PIRSR" id="PIRSR000138-1"/>
    </source>
</evidence>
<feature type="binding site" evidence="7">
    <location>
        <begin position="98"/>
        <end position="100"/>
    </location>
    <ligand>
        <name>FMN</name>
        <dbReference type="ChEBI" id="CHEBI:58210"/>
    </ligand>
</feature>
<feature type="binding site" evidence="7">
    <location>
        <position position="281"/>
    </location>
    <ligand>
        <name>FMN</name>
        <dbReference type="ChEBI" id="CHEBI:58210"/>
    </ligand>
</feature>
<evidence type="ECO:0000259" key="8">
    <source>
        <dbReference type="PROSITE" id="PS51349"/>
    </source>
</evidence>
<keyword evidence="2 7" id="KW-0285">Flavoprotein</keyword>
<dbReference type="EMBL" id="JACHIW010000001">
    <property type="protein sequence ID" value="MBB5156110.1"/>
    <property type="molecule type" value="Genomic_DNA"/>
</dbReference>
<feature type="binding site" evidence="7">
    <location>
        <position position="286"/>
    </location>
    <ligand>
        <name>glyoxylate</name>
        <dbReference type="ChEBI" id="CHEBI:36655"/>
    </ligand>
</feature>
<evidence type="ECO:0000313" key="10">
    <source>
        <dbReference type="Proteomes" id="UP000584374"/>
    </source>
</evidence>
<dbReference type="GO" id="GO:0016853">
    <property type="term" value="F:isomerase activity"/>
    <property type="evidence" value="ECO:0007669"/>
    <property type="project" value="UniProtKB-KW"/>
</dbReference>
<feature type="binding site" evidence="7">
    <location>
        <position position="149"/>
    </location>
    <ligand>
        <name>FMN</name>
        <dbReference type="ChEBI" id="CHEBI:58210"/>
    </ligand>
</feature>
<dbReference type="GO" id="GO:0016614">
    <property type="term" value="F:oxidoreductase activity, acting on CH-OH group of donors"/>
    <property type="evidence" value="ECO:0007669"/>
    <property type="project" value="UniProtKB-ARBA"/>
</dbReference>
<dbReference type="FunFam" id="3.20.20.70:FF:000029">
    <property type="entry name" value="L-lactate dehydrogenase"/>
    <property type="match status" value="1"/>
</dbReference>
<reference evidence="9 10" key="1">
    <citation type="submission" date="2020-08" db="EMBL/GenBank/DDBJ databases">
        <title>Sequencing the genomes of 1000 actinobacteria strains.</title>
        <authorList>
            <person name="Klenk H.-P."/>
        </authorList>
    </citation>
    <scope>NUCLEOTIDE SEQUENCE [LARGE SCALE GENOMIC DNA]</scope>
    <source>
        <strain evidence="9 10">DSM 45584</strain>
    </source>
</reference>
<keyword evidence="3 7" id="KW-0288">FMN</keyword>
<evidence type="ECO:0000256" key="3">
    <source>
        <dbReference type="ARBA" id="ARBA00022643"/>
    </source>
</evidence>
<dbReference type="Pfam" id="PF01070">
    <property type="entry name" value="FMN_dh"/>
    <property type="match status" value="1"/>
</dbReference>
<feature type="binding site" evidence="7">
    <location>
        <begin position="337"/>
        <end position="338"/>
    </location>
    <ligand>
        <name>FMN</name>
        <dbReference type="ChEBI" id="CHEBI:58210"/>
    </ligand>
</feature>
<organism evidence="9 10">
    <name type="scientific">Saccharopolyspora phatthalungensis</name>
    <dbReference type="NCBI Taxonomy" id="664693"/>
    <lineage>
        <taxon>Bacteria</taxon>
        <taxon>Bacillati</taxon>
        <taxon>Actinomycetota</taxon>
        <taxon>Actinomycetes</taxon>
        <taxon>Pseudonocardiales</taxon>
        <taxon>Pseudonocardiaceae</taxon>
        <taxon>Saccharopolyspora</taxon>
    </lineage>
</organism>
<feature type="binding site" evidence="7">
    <location>
        <position position="283"/>
    </location>
    <ligand>
        <name>glyoxylate</name>
        <dbReference type="ChEBI" id="CHEBI:36655"/>
    </ligand>
</feature>
<evidence type="ECO:0000256" key="5">
    <source>
        <dbReference type="ARBA" id="ARBA00024042"/>
    </source>
</evidence>
<feature type="binding site" evidence="7">
    <location>
        <position position="186"/>
    </location>
    <ligand>
        <name>glyoxylate</name>
        <dbReference type="ChEBI" id="CHEBI:36655"/>
    </ligand>
</feature>
<evidence type="ECO:0000256" key="7">
    <source>
        <dbReference type="PIRSR" id="PIRSR000138-2"/>
    </source>
</evidence>
<dbReference type="PROSITE" id="PS00557">
    <property type="entry name" value="FMN_HYDROXY_ACID_DH_1"/>
    <property type="match status" value="1"/>
</dbReference>
<gene>
    <name evidence="9" type="ORF">BJ970_003644</name>
</gene>
<dbReference type="Proteomes" id="UP000584374">
    <property type="component" value="Unassembled WGS sequence"/>
</dbReference>
<feature type="binding site" evidence="7">
    <location>
        <position position="45"/>
    </location>
    <ligand>
        <name>glyoxylate</name>
        <dbReference type="ChEBI" id="CHEBI:36655"/>
    </ligand>
</feature>
<dbReference type="SUPFAM" id="SSF51395">
    <property type="entry name" value="FMN-linked oxidoreductases"/>
    <property type="match status" value="1"/>
</dbReference>
<evidence type="ECO:0000256" key="1">
    <source>
        <dbReference type="ARBA" id="ARBA00001917"/>
    </source>
</evidence>
<dbReference type="PROSITE" id="PS51349">
    <property type="entry name" value="FMN_HYDROXY_ACID_DH_2"/>
    <property type="match status" value="1"/>
</dbReference>
<comment type="similarity">
    <text evidence="5">Belongs to the FMN-dependent alpha-hydroxy acid dehydrogenase family.</text>
</comment>
<feature type="binding site" evidence="7">
    <location>
        <position position="127"/>
    </location>
    <ligand>
        <name>FMN</name>
        <dbReference type="ChEBI" id="CHEBI:58210"/>
    </ligand>
</feature>
<feature type="domain" description="FMN hydroxy acid dehydrogenase" evidence="8">
    <location>
        <begin position="19"/>
        <end position="384"/>
    </location>
</feature>
<keyword evidence="10" id="KW-1185">Reference proteome</keyword>
<sequence length="384" mass="41190">MTGFAAYQREIFELDAAGETPPLTTDLAALEEAVRAEVPADSYNYVAGGAGTGSTVRANRSAFERWRIVPRVLRNADRRDLRATVLGMEMPAPVLLAPVGVQSILHPDAELASARAAAELGLPLVLSSSSSRSIEEVAAANGDAPRWMQLYWSGDREICASILDRGKRAGFSTLVVTVDTWIRGWRPHEMDRRYSPSRQGVDMAIPFSDPVFRSRLARPPEEDPTAAIQEWQRMPTGASKSWEQFAFLRDHWSGPIVVKGILHPDDARRAVGCGADGIVVSNHGGRQVDGAVAALDMLPEVVDAVGAEVDVLFDSGIRTGADVIKALALGAKAVLVGRPCAYGLAHAGEAGVRHVLRSLLADLDITLGLCGYRSPAELGRAALR</sequence>
<comment type="cofactor">
    <cofactor evidence="1">
        <name>FMN</name>
        <dbReference type="ChEBI" id="CHEBI:58210"/>
    </cofactor>
</comment>
<feature type="binding site" evidence="7">
    <location>
        <position position="177"/>
    </location>
    <ligand>
        <name>FMN</name>
        <dbReference type="ChEBI" id="CHEBI:58210"/>
    </ligand>
</feature>
<evidence type="ECO:0000256" key="2">
    <source>
        <dbReference type="ARBA" id="ARBA00022630"/>
    </source>
</evidence>
<protein>
    <submittedName>
        <fullName evidence="9">Isopentenyl diphosphate isomerase/L-lactate dehydrogenase-like FMN-dependent dehydrogenase</fullName>
    </submittedName>
</protein>
<comment type="caution">
    <text evidence="9">The sequence shown here is derived from an EMBL/GenBank/DDBJ whole genome shotgun (WGS) entry which is preliminary data.</text>
</comment>
<evidence type="ECO:0000256" key="4">
    <source>
        <dbReference type="ARBA" id="ARBA00023002"/>
    </source>
</evidence>
<dbReference type="AlphaFoldDB" id="A0A840Q8E1"/>
<proteinExistence type="inferred from homology"/>
<name>A0A840Q8E1_9PSEU</name>
<feature type="binding site" evidence="7">
    <location>
        <position position="259"/>
    </location>
    <ligand>
        <name>FMN</name>
        <dbReference type="ChEBI" id="CHEBI:58210"/>
    </ligand>
</feature>
<dbReference type="InterPro" id="IPR008259">
    <property type="entry name" value="FMN_hydac_DH_AS"/>
</dbReference>
<keyword evidence="9" id="KW-0413">Isomerase</keyword>
<dbReference type="RefSeq" id="WP_184727305.1">
    <property type="nucleotide sequence ID" value="NZ_JACHIW010000001.1"/>
</dbReference>
<dbReference type="PIRSF" id="PIRSF000138">
    <property type="entry name" value="Al-hdrx_acd_dh"/>
    <property type="match status" value="1"/>
</dbReference>
<dbReference type="InterPro" id="IPR012133">
    <property type="entry name" value="Alpha-hydoxy_acid_DH_FMN"/>
</dbReference>
<feature type="binding site" evidence="7">
    <location>
        <begin position="314"/>
        <end position="318"/>
    </location>
    <ligand>
        <name>FMN</name>
        <dbReference type="ChEBI" id="CHEBI:58210"/>
    </ligand>
</feature>
<dbReference type="GO" id="GO:0010181">
    <property type="term" value="F:FMN binding"/>
    <property type="evidence" value="ECO:0007669"/>
    <property type="project" value="InterPro"/>
</dbReference>
<feature type="active site" description="Proton acceptor" evidence="6">
    <location>
        <position position="283"/>
    </location>
</feature>
<dbReference type="InterPro" id="IPR013785">
    <property type="entry name" value="Aldolase_TIM"/>
</dbReference>
<feature type="binding site" evidence="7">
    <location>
        <position position="151"/>
    </location>
    <ligand>
        <name>glyoxylate</name>
        <dbReference type="ChEBI" id="CHEBI:36655"/>
    </ligand>
</feature>
<evidence type="ECO:0000313" key="9">
    <source>
        <dbReference type="EMBL" id="MBB5156110.1"/>
    </source>
</evidence>
<keyword evidence="4" id="KW-0560">Oxidoreductase</keyword>
<dbReference type="InterPro" id="IPR037396">
    <property type="entry name" value="FMN_HAD"/>
</dbReference>
<dbReference type="PANTHER" id="PTHR10578:SF143">
    <property type="entry name" value="FMN-DEPENDENT ALPHA-HYDROXY ACID DEHYDROGENASE PB1A11.03"/>
    <property type="match status" value="1"/>
</dbReference>